<comment type="caution">
    <text evidence="3">The sequence shown here is derived from an EMBL/GenBank/DDBJ whole genome shotgun (WGS) entry which is preliminary data.</text>
</comment>
<organism evidence="3 4">
    <name type="scientific">Tribonema minus</name>
    <dbReference type="NCBI Taxonomy" id="303371"/>
    <lineage>
        <taxon>Eukaryota</taxon>
        <taxon>Sar</taxon>
        <taxon>Stramenopiles</taxon>
        <taxon>Ochrophyta</taxon>
        <taxon>PX clade</taxon>
        <taxon>Xanthophyceae</taxon>
        <taxon>Tribonematales</taxon>
        <taxon>Tribonemataceae</taxon>
        <taxon>Tribonema</taxon>
    </lineage>
</organism>
<feature type="region of interest" description="Disordered" evidence="2">
    <location>
        <begin position="129"/>
        <end position="150"/>
    </location>
</feature>
<feature type="compositionally biased region" description="Low complexity" evidence="2">
    <location>
        <begin position="645"/>
        <end position="664"/>
    </location>
</feature>
<gene>
    <name evidence="3" type="ORF">JKP88DRAFT_328325</name>
</gene>
<feature type="coiled-coil region" evidence="1">
    <location>
        <begin position="423"/>
        <end position="478"/>
    </location>
</feature>
<feature type="region of interest" description="Disordered" evidence="2">
    <location>
        <begin position="1322"/>
        <end position="1353"/>
    </location>
</feature>
<dbReference type="EMBL" id="JAFCMP010000511">
    <property type="protein sequence ID" value="KAG5178940.1"/>
    <property type="molecule type" value="Genomic_DNA"/>
</dbReference>
<feature type="compositionally biased region" description="Basic and acidic residues" evidence="2">
    <location>
        <begin position="806"/>
        <end position="819"/>
    </location>
</feature>
<feature type="region of interest" description="Disordered" evidence="2">
    <location>
        <begin position="710"/>
        <end position="750"/>
    </location>
</feature>
<feature type="compositionally biased region" description="Basic residues" evidence="2">
    <location>
        <begin position="737"/>
        <end position="749"/>
    </location>
</feature>
<sequence>MSNSRTADADSTAVGDAAGSGNIQSSSEVNNGGVRSPAQEQTDGSSVGMSWTAMLTCGIKGEFNGTLHTFAAGPQAPEADGAAVGFDRWARVREQGEDIETAEVLRQRASRVAAKSALLGEPYIAELSAAPSDDHGTQSQPGAFPDAAAAGDEASFAAAAEVEAETAAALIPVEVPLDEHTFVIDEEDCPATSPLEVESQAEHCHDDLGPLPARTESRPASGRQTRRQSDAQPVNTVETAFLSLMRQLESTITKASEDLSAQLRGGSDDLAARAAAAAAATATALRRLHAERARATRTWLIRHRGGFDDRAIEDFISAQEAAEAARRGAVAAAFEAQCGACAAAGEALAAAAAAAFDAQLERAAAECRAHFAWARRQHRGQLEVVRQASRVELQETLLLDKCLMAEARLQDEKRARRRDTAIAVRHGEELGALRHQLERAQQQLEMANVLRVRAETAAAAATQQAKALEQSLQAAMQAHAAAVAAAKSASAAAGSRDSSMAARQSLRRGVGLVRAGGGGGGARTMIWRAPIEPRAAQQQLPPPRETAEEVPGSAQVTTSSGDAQRSPPGSARDGCGGDSAAAAAARPTPLLSVAAGQQTQQQQRARSTVAIAGSSGRRGAPLVPLSPGVGTTSGARLQLQHAEVQQAATHAAASPPAAAQQESTPPLPRTQSVTQPESYLANAAAAAPAATAPAAAAAAAASKRQRVAPSAAAAAAMPTRLEEGDESDEGPAEGGQHSKRKSTSPKRKSAAPVAAAATATAAAAAAAAVAAPAAAAAGAAPMACLSYMPDLVLQVVQQTLRHGAEDLKHGESFNSENRKRAGSSPKGEDARRRADNSPKGQHRRPHHLNRSASGTSERSLGGSDGSIMALDHAGGRVMQVMYKLWKQKHARLQAMLDEEREKHASMQKRLKSSETMVLALAGNTPVRPTSAGALSDSLNKSSRPQRGRQRQGPRSPGQQKNMSTSPPSNCQQDFNNMARTSDSLRDNGSSAQRGFHQGDSQVQQGYHEPREGATNFGRGGGGGGGGGGYARGRLYGRAVAGPEGEVTAGGHASLNAPRGTNSDFYSPFPDRPQSPAAASLDASASETSSIVATHARNAAAFQTWGPPAGIRSVTSLSWQALADKDGAPPDANFNRYLISSNFNISNFNNNFNNNLNNNFNSENDVRMALRAKDTLLAQLTRVAEAYRRDLARLSIANGDLQQQLRALRAAQRGQGTGGPTFITTLSGSLRGGDTQVGVAGLTMRPQHVTSTLTKPLSTLRRPQTTSRMGAGGGATRAGQKLAGRPHTSAEGGMYGSRRKGGGHNESDASEEFDALLRASVGAEHTGRRHAQRAAGQQQHGGKHMLPVKLNTLL</sequence>
<feature type="region of interest" description="Disordered" evidence="2">
    <location>
        <begin position="1249"/>
        <end position="1308"/>
    </location>
</feature>
<feature type="compositionally biased region" description="Basic residues" evidence="2">
    <location>
        <begin position="840"/>
        <end position="849"/>
    </location>
</feature>
<protein>
    <submittedName>
        <fullName evidence="3">Uncharacterized protein</fullName>
    </submittedName>
</protein>
<dbReference type="Proteomes" id="UP000664859">
    <property type="component" value="Unassembled WGS sequence"/>
</dbReference>
<feature type="region of interest" description="Disordered" evidence="2">
    <location>
        <begin position="193"/>
        <end position="234"/>
    </location>
</feature>
<accession>A0A835YSS7</accession>
<feature type="compositionally biased region" description="Basic and acidic residues" evidence="2">
    <location>
        <begin position="826"/>
        <end position="836"/>
    </location>
</feature>
<feature type="region of interest" description="Disordered" evidence="2">
    <location>
        <begin position="534"/>
        <end position="633"/>
    </location>
</feature>
<feature type="region of interest" description="Disordered" evidence="2">
    <location>
        <begin position="806"/>
        <end position="867"/>
    </location>
</feature>
<feature type="compositionally biased region" description="Low complexity" evidence="2">
    <location>
        <begin position="569"/>
        <end position="610"/>
    </location>
</feature>
<feature type="compositionally biased region" description="Polar residues" evidence="2">
    <location>
        <begin position="960"/>
        <end position="1004"/>
    </location>
</feature>
<evidence type="ECO:0000256" key="2">
    <source>
        <dbReference type="SAM" id="MobiDB-lite"/>
    </source>
</evidence>
<feature type="coiled-coil region" evidence="1">
    <location>
        <begin position="882"/>
        <end position="916"/>
    </location>
</feature>
<keyword evidence="1" id="KW-0175">Coiled coil</keyword>
<feature type="compositionally biased region" description="Polar residues" evidence="2">
    <location>
        <begin position="38"/>
        <end position="47"/>
    </location>
</feature>
<feature type="coiled-coil region" evidence="1">
    <location>
        <begin position="1176"/>
        <end position="1210"/>
    </location>
</feature>
<feature type="region of interest" description="Disordered" evidence="2">
    <location>
        <begin position="645"/>
        <end position="674"/>
    </location>
</feature>
<feature type="compositionally biased region" description="Polar residues" evidence="2">
    <location>
        <begin position="554"/>
        <end position="563"/>
    </location>
</feature>
<feature type="compositionally biased region" description="Polar residues" evidence="2">
    <location>
        <begin position="21"/>
        <end position="30"/>
    </location>
</feature>
<evidence type="ECO:0000256" key="1">
    <source>
        <dbReference type="SAM" id="Coils"/>
    </source>
</evidence>
<evidence type="ECO:0000313" key="3">
    <source>
        <dbReference type="EMBL" id="KAG5178940.1"/>
    </source>
</evidence>
<feature type="region of interest" description="Disordered" evidence="2">
    <location>
        <begin position="1"/>
        <end position="47"/>
    </location>
</feature>
<feature type="region of interest" description="Disordered" evidence="2">
    <location>
        <begin position="1046"/>
        <end position="1082"/>
    </location>
</feature>
<name>A0A835YSS7_9STRA</name>
<evidence type="ECO:0000313" key="4">
    <source>
        <dbReference type="Proteomes" id="UP000664859"/>
    </source>
</evidence>
<reference evidence="3" key="1">
    <citation type="submission" date="2021-02" db="EMBL/GenBank/DDBJ databases">
        <title>First Annotated Genome of the Yellow-green Alga Tribonema minus.</title>
        <authorList>
            <person name="Mahan K.M."/>
        </authorList>
    </citation>
    <scope>NUCLEOTIDE SEQUENCE</scope>
    <source>
        <strain evidence="3">UTEX B ZZ1240</strain>
    </source>
</reference>
<feature type="compositionally biased region" description="Polar residues" evidence="2">
    <location>
        <begin position="1249"/>
        <end position="1267"/>
    </location>
</feature>
<feature type="region of interest" description="Disordered" evidence="2">
    <location>
        <begin position="924"/>
        <end position="1024"/>
    </location>
</feature>
<proteinExistence type="predicted"/>
<keyword evidence="4" id="KW-1185">Reference proteome</keyword>